<dbReference type="PROSITE" id="PS50949">
    <property type="entry name" value="HTH_GNTR"/>
    <property type="match status" value="1"/>
</dbReference>
<organism evidence="5 6">
    <name type="scientific">Clostridium intestinale URNW</name>
    <dbReference type="NCBI Taxonomy" id="1294142"/>
    <lineage>
        <taxon>Bacteria</taxon>
        <taxon>Bacillati</taxon>
        <taxon>Bacillota</taxon>
        <taxon>Clostridia</taxon>
        <taxon>Eubacteriales</taxon>
        <taxon>Clostridiaceae</taxon>
        <taxon>Clostridium</taxon>
    </lineage>
</organism>
<protein>
    <submittedName>
        <fullName evidence="5">GntR family transcriptional regulator</fullName>
    </submittedName>
</protein>
<feature type="domain" description="HTH gntR-type" evidence="4">
    <location>
        <begin position="12"/>
        <end position="80"/>
    </location>
</feature>
<dbReference type="InterPro" id="IPR036390">
    <property type="entry name" value="WH_DNA-bd_sf"/>
</dbReference>
<keyword evidence="1" id="KW-0805">Transcription regulation</keyword>
<dbReference type="InterPro" id="IPR036388">
    <property type="entry name" value="WH-like_DNA-bd_sf"/>
</dbReference>
<dbReference type="RefSeq" id="WP_021804251.1">
    <property type="nucleotide sequence ID" value="NZ_KI273145.1"/>
</dbReference>
<evidence type="ECO:0000256" key="2">
    <source>
        <dbReference type="ARBA" id="ARBA00023125"/>
    </source>
</evidence>
<dbReference type="CDD" id="cd07377">
    <property type="entry name" value="WHTH_GntR"/>
    <property type="match status" value="1"/>
</dbReference>
<dbReference type="Gene3D" id="1.10.287.2110">
    <property type="match status" value="1"/>
</dbReference>
<dbReference type="EMBL" id="APJA01000035">
    <property type="protein sequence ID" value="ERK28378.1"/>
    <property type="molecule type" value="Genomic_DNA"/>
</dbReference>
<dbReference type="SMART" id="SM00345">
    <property type="entry name" value="HTH_GNTR"/>
    <property type="match status" value="1"/>
</dbReference>
<evidence type="ECO:0000313" key="5">
    <source>
        <dbReference type="EMBL" id="ERK28378.1"/>
    </source>
</evidence>
<dbReference type="SUPFAM" id="SSF46785">
    <property type="entry name" value="Winged helix' DNA-binding domain"/>
    <property type="match status" value="1"/>
</dbReference>
<keyword evidence="6" id="KW-1185">Reference proteome</keyword>
<proteinExistence type="predicted"/>
<dbReference type="Pfam" id="PF00392">
    <property type="entry name" value="GntR"/>
    <property type="match status" value="1"/>
</dbReference>
<dbReference type="eggNOG" id="COG1725">
    <property type="taxonomic scope" value="Bacteria"/>
</dbReference>
<dbReference type="STRING" id="1294142.CINTURNW_4412"/>
<dbReference type="InterPro" id="IPR000524">
    <property type="entry name" value="Tscrpt_reg_HTH_GntR"/>
</dbReference>
<reference evidence="5 6" key="1">
    <citation type="journal article" date="2013" name="Genome Announc.">
        <title>Draft Genome Sequence of the Hydrogen- and Ethanol-Producing Bacterium Clostridium intestinale Strain URNW.</title>
        <authorList>
            <person name="Lal S."/>
            <person name="Ramachandran U."/>
            <person name="Zhang X."/>
            <person name="Sparling R."/>
            <person name="Levin D.B."/>
        </authorList>
    </citation>
    <scope>NUCLEOTIDE SEQUENCE [LARGE SCALE GENOMIC DNA]</scope>
    <source>
        <strain evidence="5 6">URNW</strain>
    </source>
</reference>
<dbReference type="PANTHER" id="PTHR38445:SF6">
    <property type="entry name" value="GNTR-FAMILY TRANSCRIPTIONAL REGULATOR"/>
    <property type="match status" value="1"/>
</dbReference>
<accession>U2NGX8</accession>
<sequence length="121" mass="14410">MKEIDFEFNNREPIYLQIVNYIKKKIISEELEMGEKLESVRELASRLKVNPNTIQRVYGELELERLIYTQRGLGKYVTEDREIIDKLKKENAKELLESFITNMKELGLNKEEVVNLINEKF</sequence>
<name>U2NGX8_9CLOT</name>
<dbReference type="Proteomes" id="UP000016721">
    <property type="component" value="Unassembled WGS sequence"/>
</dbReference>
<keyword evidence="2" id="KW-0238">DNA-binding</keyword>
<dbReference type="GO" id="GO:0003677">
    <property type="term" value="F:DNA binding"/>
    <property type="evidence" value="ECO:0007669"/>
    <property type="project" value="UniProtKB-KW"/>
</dbReference>
<dbReference type="HOGENOM" id="CLU_017584_10_0_9"/>
<keyword evidence="3" id="KW-0804">Transcription</keyword>
<evidence type="ECO:0000259" key="4">
    <source>
        <dbReference type="PROSITE" id="PS50949"/>
    </source>
</evidence>
<comment type="caution">
    <text evidence="5">The sequence shown here is derived from an EMBL/GenBank/DDBJ whole genome shotgun (WGS) entry which is preliminary data.</text>
</comment>
<evidence type="ECO:0000256" key="3">
    <source>
        <dbReference type="ARBA" id="ARBA00023163"/>
    </source>
</evidence>
<dbReference type="Gene3D" id="1.10.10.10">
    <property type="entry name" value="Winged helix-like DNA-binding domain superfamily/Winged helix DNA-binding domain"/>
    <property type="match status" value="1"/>
</dbReference>
<dbReference type="PATRIC" id="fig|1294142.3.peg.4557"/>
<dbReference type="GO" id="GO:0003700">
    <property type="term" value="F:DNA-binding transcription factor activity"/>
    <property type="evidence" value="ECO:0007669"/>
    <property type="project" value="InterPro"/>
</dbReference>
<evidence type="ECO:0000256" key="1">
    <source>
        <dbReference type="ARBA" id="ARBA00023015"/>
    </source>
</evidence>
<dbReference type="PANTHER" id="PTHR38445">
    <property type="entry name" value="HTH-TYPE TRANSCRIPTIONAL REPRESSOR YTRA"/>
    <property type="match status" value="1"/>
</dbReference>
<gene>
    <name evidence="5" type="ORF">CINTURNW_4412</name>
</gene>
<dbReference type="AlphaFoldDB" id="U2NGX8"/>
<evidence type="ECO:0000313" key="6">
    <source>
        <dbReference type="Proteomes" id="UP000016721"/>
    </source>
</evidence>